<dbReference type="EMBL" id="JAQQEZ010000040">
    <property type="protein sequence ID" value="MFM0006404.1"/>
    <property type="molecule type" value="Genomic_DNA"/>
</dbReference>
<dbReference type="Gene3D" id="2.40.37.10">
    <property type="entry name" value="Lyase, Ornithine Decarboxylase, Chain A, domain 1"/>
    <property type="match status" value="1"/>
</dbReference>
<sequence>MVDITENEQARTGSVVTLLGQDGDQTITIDELAASLRLPVMELIPRLVRSLPHLDTEVTDVPGNDGCVCRSSN</sequence>
<comment type="cofactor">
    <cofactor evidence="1">
        <name>pyridoxal 5'-phosphate</name>
        <dbReference type="ChEBI" id="CHEBI:597326"/>
    </cofactor>
</comment>
<organism evidence="2 3">
    <name type="scientific">Paraburkholderia dipogonis</name>
    <dbReference type="NCBI Taxonomy" id="1211383"/>
    <lineage>
        <taxon>Bacteria</taxon>
        <taxon>Pseudomonadati</taxon>
        <taxon>Pseudomonadota</taxon>
        <taxon>Betaproteobacteria</taxon>
        <taxon>Burkholderiales</taxon>
        <taxon>Burkholderiaceae</taxon>
        <taxon>Paraburkholderia</taxon>
    </lineage>
</organism>
<evidence type="ECO:0000256" key="1">
    <source>
        <dbReference type="ARBA" id="ARBA00001933"/>
    </source>
</evidence>
<dbReference type="RefSeq" id="WP_408180925.1">
    <property type="nucleotide sequence ID" value="NZ_JAQQEZ010000040.1"/>
</dbReference>
<dbReference type="SUPFAM" id="SSF50621">
    <property type="entry name" value="Alanine racemase C-terminal domain-like"/>
    <property type="match status" value="1"/>
</dbReference>
<protein>
    <submittedName>
        <fullName evidence="2">Alanine racemase C-terminal domain-containing protein</fullName>
    </submittedName>
</protein>
<gene>
    <name evidence="2" type="ORF">PQR57_36155</name>
</gene>
<evidence type="ECO:0000313" key="2">
    <source>
        <dbReference type="EMBL" id="MFM0006404.1"/>
    </source>
</evidence>
<dbReference type="Proteomes" id="UP001629230">
    <property type="component" value="Unassembled WGS sequence"/>
</dbReference>
<proteinExistence type="predicted"/>
<name>A0ABW9B229_9BURK</name>
<comment type="caution">
    <text evidence="2">The sequence shown here is derived from an EMBL/GenBank/DDBJ whole genome shotgun (WGS) entry which is preliminary data.</text>
</comment>
<evidence type="ECO:0000313" key="3">
    <source>
        <dbReference type="Proteomes" id="UP001629230"/>
    </source>
</evidence>
<accession>A0ABW9B229</accession>
<reference evidence="2 3" key="1">
    <citation type="journal article" date="2024" name="Chem. Sci.">
        <title>Discovery of megapolipeptins by genome mining of a Burkholderiales bacteria collection.</title>
        <authorList>
            <person name="Paulo B.S."/>
            <person name="Recchia M.J.J."/>
            <person name="Lee S."/>
            <person name="Fergusson C.H."/>
            <person name="Romanowski S.B."/>
            <person name="Hernandez A."/>
            <person name="Krull N."/>
            <person name="Liu D.Y."/>
            <person name="Cavanagh H."/>
            <person name="Bos A."/>
            <person name="Gray C.A."/>
            <person name="Murphy B.T."/>
            <person name="Linington R.G."/>
            <person name="Eustaquio A.S."/>
        </authorList>
    </citation>
    <scope>NUCLEOTIDE SEQUENCE [LARGE SCALE GENOMIC DNA]</scope>
    <source>
        <strain evidence="2 3">RL17-350-BIC-A</strain>
    </source>
</reference>
<dbReference type="InterPro" id="IPR009006">
    <property type="entry name" value="Ala_racemase/Decarboxylase_C"/>
</dbReference>
<keyword evidence="3" id="KW-1185">Reference proteome</keyword>